<gene>
    <name evidence="8" type="ORF">GIL414_LOCUS73019</name>
</gene>
<keyword evidence="4" id="KW-0808">Transferase</keyword>
<accession>A0A8S3I1P4</accession>
<dbReference type="Proteomes" id="UP000681720">
    <property type="component" value="Unassembled WGS sequence"/>
</dbReference>
<dbReference type="PANTHER" id="PTHR46256">
    <property type="entry name" value="AGAP011099-PA"/>
    <property type="match status" value="1"/>
</dbReference>
<dbReference type="CDD" id="cd23767">
    <property type="entry name" value="IQCD"/>
    <property type="match status" value="1"/>
</dbReference>
<dbReference type="PANTHER" id="PTHR46256:SF3">
    <property type="entry name" value="MYOSIN MOTOR DOMAIN-CONTAINING PROTEIN"/>
    <property type="match status" value="1"/>
</dbReference>
<comment type="subcellular location">
    <subcellularLocation>
        <location evidence="2">Cell projection</location>
    </subcellularLocation>
    <subcellularLocation>
        <location evidence="1">Cytoplasm</location>
        <location evidence="1">Cytoskeleton</location>
    </subcellularLocation>
</comment>
<dbReference type="GO" id="GO:0030832">
    <property type="term" value="P:regulation of actin filament length"/>
    <property type="evidence" value="ECO:0007669"/>
    <property type="project" value="TreeGrafter"/>
</dbReference>
<evidence type="ECO:0000256" key="1">
    <source>
        <dbReference type="ARBA" id="ARBA00004245"/>
    </source>
</evidence>
<evidence type="ECO:0000313" key="8">
    <source>
        <dbReference type="EMBL" id="CAF5190987.1"/>
    </source>
</evidence>
<dbReference type="GO" id="GO:0004674">
    <property type="term" value="F:protein serine/threonine kinase activity"/>
    <property type="evidence" value="ECO:0007669"/>
    <property type="project" value="TreeGrafter"/>
</dbReference>
<evidence type="ECO:0000256" key="7">
    <source>
        <dbReference type="ARBA" id="ARBA00023273"/>
    </source>
</evidence>
<name>A0A8S3I1P4_9BILA</name>
<feature type="non-terminal residue" evidence="8">
    <location>
        <position position="1"/>
    </location>
</feature>
<keyword evidence="7" id="KW-0966">Cell projection</keyword>
<evidence type="ECO:0000256" key="4">
    <source>
        <dbReference type="ARBA" id="ARBA00022679"/>
    </source>
</evidence>
<protein>
    <submittedName>
        <fullName evidence="8">Uncharacterized protein</fullName>
    </submittedName>
</protein>
<dbReference type="InterPro" id="IPR052409">
    <property type="entry name" value="Myosin-III_kinase_activity"/>
</dbReference>
<dbReference type="PROSITE" id="PS50096">
    <property type="entry name" value="IQ"/>
    <property type="match status" value="3"/>
</dbReference>
<dbReference type="Gene3D" id="1.20.5.190">
    <property type="match status" value="1"/>
</dbReference>
<proteinExistence type="predicted"/>
<dbReference type="InterPro" id="IPR000048">
    <property type="entry name" value="IQ_motif_EF-hand-BS"/>
</dbReference>
<evidence type="ECO:0000313" key="9">
    <source>
        <dbReference type="Proteomes" id="UP000681720"/>
    </source>
</evidence>
<dbReference type="AlphaFoldDB" id="A0A8S3I1P4"/>
<evidence type="ECO:0000256" key="5">
    <source>
        <dbReference type="ARBA" id="ARBA00022737"/>
    </source>
</evidence>
<keyword evidence="5" id="KW-0677">Repeat</keyword>
<dbReference type="EMBL" id="CAJOBJ010337707">
    <property type="protein sequence ID" value="CAF5190987.1"/>
    <property type="molecule type" value="Genomic_DNA"/>
</dbReference>
<dbReference type="GO" id="GO:0005856">
    <property type="term" value="C:cytoskeleton"/>
    <property type="evidence" value="ECO:0007669"/>
    <property type="project" value="UniProtKB-SubCell"/>
</dbReference>
<sequence length="233" mass="27648">KSKVFLKYYHAEQLSRLYSDMIRAIVTIQSYVRMRLVRSRFKQRQYKHSNDMIIQELHRHPKFSRSNIDDEQLIKEKAIIYIQSCIRGYLQRYRFRRMKNRKPKATKSHETAAAIIQKCYRGFVVRKAYHIYRQRLNTQILCFLQQIELISNEFFTKTVKTNYSVPFKNLEPRSINMSLNKKYAQKFSQYFFPPPPPLPVPSPFSMFSPPLPPPDAPTLIRPSVITSSIALPP</sequence>
<dbReference type="GO" id="GO:0000146">
    <property type="term" value="F:microfilament motor activity"/>
    <property type="evidence" value="ECO:0007669"/>
    <property type="project" value="TreeGrafter"/>
</dbReference>
<dbReference type="Pfam" id="PF00612">
    <property type="entry name" value="IQ"/>
    <property type="match status" value="3"/>
</dbReference>
<evidence type="ECO:0000256" key="6">
    <source>
        <dbReference type="ARBA" id="ARBA00023212"/>
    </source>
</evidence>
<evidence type="ECO:0000256" key="2">
    <source>
        <dbReference type="ARBA" id="ARBA00004316"/>
    </source>
</evidence>
<reference evidence="8" key="1">
    <citation type="submission" date="2021-02" db="EMBL/GenBank/DDBJ databases">
        <authorList>
            <person name="Nowell W R."/>
        </authorList>
    </citation>
    <scope>NUCLEOTIDE SEQUENCE</scope>
</reference>
<evidence type="ECO:0000256" key="3">
    <source>
        <dbReference type="ARBA" id="ARBA00022490"/>
    </source>
</evidence>
<dbReference type="Gene3D" id="1.20.5.4820">
    <property type="match status" value="1"/>
</dbReference>
<dbReference type="GO" id="GO:0042995">
    <property type="term" value="C:cell projection"/>
    <property type="evidence" value="ECO:0007669"/>
    <property type="project" value="UniProtKB-SubCell"/>
</dbReference>
<keyword evidence="6" id="KW-0206">Cytoskeleton</keyword>
<dbReference type="SUPFAM" id="SSF52540">
    <property type="entry name" value="P-loop containing nucleoside triphosphate hydrolases"/>
    <property type="match status" value="1"/>
</dbReference>
<dbReference type="InterPro" id="IPR027417">
    <property type="entry name" value="P-loop_NTPase"/>
</dbReference>
<feature type="non-terminal residue" evidence="8">
    <location>
        <position position="233"/>
    </location>
</feature>
<keyword evidence="3" id="KW-0963">Cytoplasm</keyword>
<dbReference type="SMART" id="SM00015">
    <property type="entry name" value="IQ"/>
    <property type="match status" value="3"/>
</dbReference>
<organism evidence="8 9">
    <name type="scientific">Rotaria magnacalcarata</name>
    <dbReference type="NCBI Taxonomy" id="392030"/>
    <lineage>
        <taxon>Eukaryota</taxon>
        <taxon>Metazoa</taxon>
        <taxon>Spiralia</taxon>
        <taxon>Gnathifera</taxon>
        <taxon>Rotifera</taxon>
        <taxon>Eurotatoria</taxon>
        <taxon>Bdelloidea</taxon>
        <taxon>Philodinida</taxon>
        <taxon>Philodinidae</taxon>
        <taxon>Rotaria</taxon>
    </lineage>
</organism>
<comment type="caution">
    <text evidence="8">The sequence shown here is derived from an EMBL/GenBank/DDBJ whole genome shotgun (WGS) entry which is preliminary data.</text>
</comment>